<evidence type="ECO:0000256" key="1">
    <source>
        <dbReference type="ARBA" id="ARBA00004651"/>
    </source>
</evidence>
<evidence type="ECO:0000256" key="4">
    <source>
        <dbReference type="ARBA" id="ARBA00022692"/>
    </source>
</evidence>
<reference evidence="10 11" key="1">
    <citation type="submission" date="2018-08" db="EMBL/GenBank/DDBJ databases">
        <title>A genome reference for cultivated species of the human gut microbiota.</title>
        <authorList>
            <person name="Zou Y."/>
            <person name="Xue W."/>
            <person name="Luo G."/>
        </authorList>
    </citation>
    <scope>NUCLEOTIDE SEQUENCE [LARGE SCALE GENOMIC DNA]</scope>
    <source>
        <strain evidence="10 11">AF26-4BH</strain>
    </source>
</reference>
<dbReference type="AlphaFoldDB" id="A0A3E3I9T5"/>
<evidence type="ECO:0000256" key="7">
    <source>
        <dbReference type="SAM" id="Phobius"/>
    </source>
</evidence>
<evidence type="ECO:0000256" key="5">
    <source>
        <dbReference type="ARBA" id="ARBA00022989"/>
    </source>
</evidence>
<keyword evidence="3" id="KW-1003">Cell membrane</keyword>
<evidence type="ECO:0000259" key="8">
    <source>
        <dbReference type="Pfam" id="PF00924"/>
    </source>
</evidence>
<evidence type="ECO:0000313" key="11">
    <source>
        <dbReference type="Proteomes" id="UP000261166"/>
    </source>
</evidence>
<comment type="similarity">
    <text evidence="2">Belongs to the MscS (TC 1.A.23) family.</text>
</comment>
<dbReference type="EMBL" id="QVLU01000042">
    <property type="protein sequence ID" value="RGE63826.1"/>
    <property type="molecule type" value="Genomic_DNA"/>
</dbReference>
<dbReference type="InterPro" id="IPR011066">
    <property type="entry name" value="MscS_channel_C_sf"/>
</dbReference>
<keyword evidence="6 7" id="KW-0472">Membrane</keyword>
<sequence>MSWILLTADVTEELALGQKLLKAAPQSLLDLLIRVVFCIVAFLIGSRIISFIRKLTGNALKRANASKEAKQFLDSSLKVGLYAFLIFQIAVKLGIDATTIATVIGSATVTIGLAFQGSLKNCIGGILIMLLHPFRVGDYIIEDNHKNEGTVSEITIFYTKLATIDNKIILLPNGALADTSITNVTNEDNRRVELKVGISYQSDIRKAKAVITSLIEANEKILKDKEYSIFVDDLGDSSVVLGMRFWTRTEDFWPVRWAMLEEIKYAFDENGIGIPFPQMDVHLDAVKEEKA</sequence>
<keyword evidence="5 7" id="KW-1133">Transmembrane helix</keyword>
<dbReference type="PANTHER" id="PTHR30221">
    <property type="entry name" value="SMALL-CONDUCTANCE MECHANOSENSITIVE CHANNEL"/>
    <property type="match status" value="1"/>
</dbReference>
<protein>
    <submittedName>
        <fullName evidence="10">Mechanosensitive ion channel family protein</fullName>
    </submittedName>
</protein>
<evidence type="ECO:0000259" key="9">
    <source>
        <dbReference type="Pfam" id="PF21082"/>
    </source>
</evidence>
<dbReference type="InterPro" id="IPR023408">
    <property type="entry name" value="MscS_beta-dom_sf"/>
</dbReference>
<dbReference type="PANTHER" id="PTHR30221:SF1">
    <property type="entry name" value="SMALL-CONDUCTANCE MECHANOSENSITIVE CHANNEL"/>
    <property type="match status" value="1"/>
</dbReference>
<feature type="domain" description="Mechanosensitive ion channel MscS C-terminal" evidence="9">
    <location>
        <begin position="192"/>
        <end position="274"/>
    </location>
</feature>
<keyword evidence="4 7" id="KW-0812">Transmembrane</keyword>
<dbReference type="PROSITE" id="PS01246">
    <property type="entry name" value="UPF0003"/>
    <property type="match status" value="1"/>
</dbReference>
<evidence type="ECO:0000256" key="3">
    <source>
        <dbReference type="ARBA" id="ARBA00022475"/>
    </source>
</evidence>
<dbReference type="Gene3D" id="2.30.30.60">
    <property type="match status" value="1"/>
</dbReference>
<dbReference type="SUPFAM" id="SSF50182">
    <property type="entry name" value="Sm-like ribonucleoproteins"/>
    <property type="match status" value="1"/>
</dbReference>
<feature type="domain" description="Mechanosensitive ion channel MscS" evidence="8">
    <location>
        <begin position="118"/>
        <end position="185"/>
    </location>
</feature>
<dbReference type="InterPro" id="IPR010920">
    <property type="entry name" value="LSM_dom_sf"/>
</dbReference>
<dbReference type="SUPFAM" id="SSF82861">
    <property type="entry name" value="Mechanosensitive channel protein MscS (YggB), transmembrane region"/>
    <property type="match status" value="1"/>
</dbReference>
<dbReference type="Gene3D" id="1.10.287.1260">
    <property type="match status" value="1"/>
</dbReference>
<name>A0A3E3I9T5_9FIRM</name>
<dbReference type="Pfam" id="PF21082">
    <property type="entry name" value="MS_channel_3rd"/>
    <property type="match status" value="1"/>
</dbReference>
<dbReference type="Gene3D" id="3.30.70.100">
    <property type="match status" value="1"/>
</dbReference>
<dbReference type="SUPFAM" id="SSF82689">
    <property type="entry name" value="Mechanosensitive channel protein MscS (YggB), C-terminal domain"/>
    <property type="match status" value="1"/>
</dbReference>
<accession>A0A3E3I9T5</accession>
<dbReference type="OrthoDB" id="9809206at2"/>
<dbReference type="InterPro" id="IPR006686">
    <property type="entry name" value="MscS_channel_CS"/>
</dbReference>
<evidence type="ECO:0000313" key="10">
    <source>
        <dbReference type="EMBL" id="RGE63826.1"/>
    </source>
</evidence>
<comment type="caution">
    <text evidence="10">The sequence shown here is derived from an EMBL/GenBank/DDBJ whole genome shotgun (WGS) entry which is preliminary data.</text>
</comment>
<dbReference type="GO" id="GO:0008381">
    <property type="term" value="F:mechanosensitive monoatomic ion channel activity"/>
    <property type="evidence" value="ECO:0007669"/>
    <property type="project" value="InterPro"/>
</dbReference>
<feature type="transmembrane region" description="Helical" evidence="7">
    <location>
        <begin position="72"/>
        <end position="91"/>
    </location>
</feature>
<dbReference type="Pfam" id="PF00924">
    <property type="entry name" value="MS_channel_2nd"/>
    <property type="match status" value="1"/>
</dbReference>
<feature type="transmembrane region" description="Helical" evidence="7">
    <location>
        <begin position="31"/>
        <end position="52"/>
    </location>
</feature>
<evidence type="ECO:0000256" key="6">
    <source>
        <dbReference type="ARBA" id="ARBA00023136"/>
    </source>
</evidence>
<dbReference type="InterPro" id="IPR011014">
    <property type="entry name" value="MscS_channel_TM-2"/>
</dbReference>
<dbReference type="RefSeq" id="WP_025491090.1">
    <property type="nucleotide sequence ID" value="NZ_CALBAU010000152.1"/>
</dbReference>
<dbReference type="InterPro" id="IPR045275">
    <property type="entry name" value="MscS_archaea/bacteria_type"/>
</dbReference>
<evidence type="ECO:0000256" key="2">
    <source>
        <dbReference type="ARBA" id="ARBA00008017"/>
    </source>
</evidence>
<gene>
    <name evidence="10" type="ORF">DWY69_27825</name>
</gene>
<dbReference type="InterPro" id="IPR006685">
    <property type="entry name" value="MscS_channel_2nd"/>
</dbReference>
<feature type="transmembrane region" description="Helical" evidence="7">
    <location>
        <begin position="97"/>
        <end position="115"/>
    </location>
</feature>
<organism evidence="10 11">
    <name type="scientific">Eisenbergiella massiliensis</name>
    <dbReference type="NCBI Taxonomy" id="1720294"/>
    <lineage>
        <taxon>Bacteria</taxon>
        <taxon>Bacillati</taxon>
        <taxon>Bacillota</taxon>
        <taxon>Clostridia</taxon>
        <taxon>Lachnospirales</taxon>
        <taxon>Lachnospiraceae</taxon>
        <taxon>Eisenbergiella</taxon>
    </lineage>
</organism>
<dbReference type="GO" id="GO:0005886">
    <property type="term" value="C:plasma membrane"/>
    <property type="evidence" value="ECO:0007669"/>
    <property type="project" value="UniProtKB-SubCell"/>
</dbReference>
<proteinExistence type="inferred from homology"/>
<dbReference type="InterPro" id="IPR049278">
    <property type="entry name" value="MS_channel_C"/>
</dbReference>
<dbReference type="Proteomes" id="UP000261166">
    <property type="component" value="Unassembled WGS sequence"/>
</dbReference>
<comment type="subcellular location">
    <subcellularLocation>
        <location evidence="1">Cell membrane</location>
        <topology evidence="1">Multi-pass membrane protein</topology>
    </subcellularLocation>
</comment>